<gene>
    <name evidence="7" type="ORF">JKA74_08795</name>
</gene>
<dbReference type="SMART" id="SM00636">
    <property type="entry name" value="Glyco_18"/>
    <property type="match status" value="1"/>
</dbReference>
<evidence type="ECO:0000256" key="4">
    <source>
        <dbReference type="SAM" id="Phobius"/>
    </source>
</evidence>
<reference evidence="7" key="1">
    <citation type="submission" date="2021-01" db="EMBL/GenBank/DDBJ databases">
        <title>Marivirga aurantiaca sp. nov., isolated from intertidal surface sediments.</title>
        <authorList>
            <person name="Zhang M."/>
        </authorList>
    </citation>
    <scope>NUCLEOTIDE SEQUENCE</scope>
    <source>
        <strain evidence="7">S37H4</strain>
    </source>
</reference>
<dbReference type="Pfam" id="PF00704">
    <property type="entry name" value="Glyco_hydro_18"/>
    <property type="match status" value="1"/>
</dbReference>
<proteinExistence type="predicted"/>
<feature type="transmembrane region" description="Helical" evidence="4">
    <location>
        <begin position="547"/>
        <end position="566"/>
    </location>
</feature>
<evidence type="ECO:0000259" key="6">
    <source>
        <dbReference type="PROSITE" id="PS51910"/>
    </source>
</evidence>
<keyword evidence="5" id="KW-0732">Signal</keyword>
<dbReference type="InterPro" id="IPR017853">
    <property type="entry name" value="GH"/>
</dbReference>
<feature type="transmembrane region" description="Helical" evidence="4">
    <location>
        <begin position="520"/>
        <end position="541"/>
    </location>
</feature>
<evidence type="ECO:0000313" key="7">
    <source>
        <dbReference type="EMBL" id="MBK6265133.1"/>
    </source>
</evidence>
<keyword evidence="3" id="KW-0119">Carbohydrate metabolism</keyword>
<keyword evidence="4" id="KW-0472">Membrane</keyword>
<sequence>MLKKLIIILLLMLPCLSVYAQKSLLNQARNKTRKVEREIKRSKRDFDKVGSMFSSQKKEITEEESLSDTIIWEKKRYIPKSGLVNDYAYLFRSIHGAQQQVKFKNTKDLNKIVWDSAANKYYNRLDKINAIDENHVVLGWHPYWMKNEFKDYKYNLLSMIAYFSYDVNPLNGGYNDPEAIKDWRSTAMIDSAKNHGVKVLLTVTNYGKEQNRQFFSDKDVWNSLIDSLKVLVTARNGDGLDLNFEQIPAANRNDYTDFVKKLRSKMGDSYIITLQVPAFNNNNAIDFKALDPYINYFIVQGYDYSYVECNGTPSPVSPLHSINTDCPSIVNTYDYCIRNGMNPAKSILGMPSYGTEWTLAGNSWNAKARFERYITYDDVMSEYNINYQPFYDAVSGSTYFLVDQGNSTRLVWFESQQSLDSKFQWALDHDMKGAAIWALGYDGRQSGIWNAVATNFGVDPLQEIFPIGYDNGQLYSIMASFQNHRRSIGIGVVIILYFFIIGLFVSLLDWRVREIFFQNLTYRAVFAGVIIFLGAMAVFLISGGSASLFPLLIGLLIGALVVYLITTHYISYRDKLP</sequence>
<evidence type="ECO:0000256" key="5">
    <source>
        <dbReference type="SAM" id="SignalP"/>
    </source>
</evidence>
<dbReference type="InterPro" id="IPR050314">
    <property type="entry name" value="Glycosyl_Hydrlase_18"/>
</dbReference>
<dbReference type="Gene3D" id="3.20.20.80">
    <property type="entry name" value="Glycosidases"/>
    <property type="match status" value="1"/>
</dbReference>
<dbReference type="RefSeq" id="WP_201430811.1">
    <property type="nucleotide sequence ID" value="NZ_JAEQBW010000003.1"/>
</dbReference>
<feature type="chain" id="PRO_5036921025" description="chitinase" evidence="5">
    <location>
        <begin position="21"/>
        <end position="577"/>
    </location>
</feature>
<keyword evidence="4" id="KW-0812">Transmembrane</keyword>
<dbReference type="GO" id="GO:0008843">
    <property type="term" value="F:endochitinase activity"/>
    <property type="evidence" value="ECO:0007669"/>
    <property type="project" value="UniProtKB-EC"/>
</dbReference>
<dbReference type="SUPFAM" id="SSF51445">
    <property type="entry name" value="(Trans)glycosidases"/>
    <property type="match status" value="1"/>
</dbReference>
<feature type="domain" description="GH18" evidence="6">
    <location>
        <begin position="134"/>
        <end position="459"/>
    </location>
</feature>
<feature type="signal peptide" evidence="5">
    <location>
        <begin position="1"/>
        <end position="20"/>
    </location>
</feature>
<name>A0A934WXT2_9BACT</name>
<keyword evidence="3" id="KW-0624">Polysaccharide degradation</keyword>
<evidence type="ECO:0000313" key="8">
    <source>
        <dbReference type="Proteomes" id="UP000611723"/>
    </source>
</evidence>
<dbReference type="GO" id="GO:0006032">
    <property type="term" value="P:chitin catabolic process"/>
    <property type="evidence" value="ECO:0007669"/>
    <property type="project" value="UniProtKB-KW"/>
</dbReference>
<keyword evidence="8" id="KW-1185">Reference proteome</keyword>
<dbReference type="InterPro" id="IPR011583">
    <property type="entry name" value="Chitinase_II/V-like_cat"/>
</dbReference>
<dbReference type="Gene3D" id="3.10.50.10">
    <property type="match status" value="1"/>
</dbReference>
<feature type="transmembrane region" description="Helical" evidence="4">
    <location>
        <begin position="488"/>
        <end position="508"/>
    </location>
</feature>
<organism evidence="7 8">
    <name type="scientific">Marivirga aurantiaca</name>
    <dbReference type="NCBI Taxonomy" id="2802615"/>
    <lineage>
        <taxon>Bacteria</taxon>
        <taxon>Pseudomonadati</taxon>
        <taxon>Bacteroidota</taxon>
        <taxon>Cytophagia</taxon>
        <taxon>Cytophagales</taxon>
        <taxon>Marivirgaceae</taxon>
        <taxon>Marivirga</taxon>
    </lineage>
</organism>
<keyword evidence="4" id="KW-1133">Transmembrane helix</keyword>
<protein>
    <recommendedName>
        <fullName evidence="2">chitinase</fullName>
        <ecNumber evidence="2">3.2.1.14</ecNumber>
    </recommendedName>
</protein>
<dbReference type="InterPro" id="IPR001223">
    <property type="entry name" value="Glyco_hydro18_cat"/>
</dbReference>
<keyword evidence="3" id="KW-0146">Chitin degradation</keyword>
<dbReference type="GO" id="GO:0005576">
    <property type="term" value="C:extracellular region"/>
    <property type="evidence" value="ECO:0007669"/>
    <property type="project" value="TreeGrafter"/>
</dbReference>
<dbReference type="GO" id="GO:0008061">
    <property type="term" value="F:chitin binding"/>
    <property type="evidence" value="ECO:0007669"/>
    <property type="project" value="InterPro"/>
</dbReference>
<evidence type="ECO:0000256" key="2">
    <source>
        <dbReference type="ARBA" id="ARBA00012729"/>
    </source>
</evidence>
<dbReference type="PROSITE" id="PS51910">
    <property type="entry name" value="GH18_2"/>
    <property type="match status" value="1"/>
</dbReference>
<comment type="catalytic activity">
    <reaction evidence="1">
        <text>Random endo-hydrolysis of N-acetyl-beta-D-glucosaminide (1-&gt;4)-beta-linkages in chitin and chitodextrins.</text>
        <dbReference type="EC" id="3.2.1.14"/>
    </reaction>
</comment>
<dbReference type="GO" id="GO:0005975">
    <property type="term" value="P:carbohydrate metabolic process"/>
    <property type="evidence" value="ECO:0007669"/>
    <property type="project" value="InterPro"/>
</dbReference>
<dbReference type="Proteomes" id="UP000611723">
    <property type="component" value="Unassembled WGS sequence"/>
</dbReference>
<evidence type="ECO:0000256" key="1">
    <source>
        <dbReference type="ARBA" id="ARBA00000822"/>
    </source>
</evidence>
<dbReference type="PANTHER" id="PTHR11177">
    <property type="entry name" value="CHITINASE"/>
    <property type="match status" value="1"/>
</dbReference>
<accession>A0A934WXT2</accession>
<evidence type="ECO:0000256" key="3">
    <source>
        <dbReference type="ARBA" id="ARBA00023024"/>
    </source>
</evidence>
<dbReference type="EMBL" id="JAEQBW010000003">
    <property type="protein sequence ID" value="MBK6265133.1"/>
    <property type="molecule type" value="Genomic_DNA"/>
</dbReference>
<comment type="caution">
    <text evidence="7">The sequence shown here is derived from an EMBL/GenBank/DDBJ whole genome shotgun (WGS) entry which is preliminary data.</text>
</comment>
<dbReference type="PANTHER" id="PTHR11177:SF317">
    <property type="entry name" value="CHITINASE 12-RELATED"/>
    <property type="match status" value="1"/>
</dbReference>
<dbReference type="EC" id="3.2.1.14" evidence="2"/>
<dbReference type="AlphaFoldDB" id="A0A934WXT2"/>
<dbReference type="InterPro" id="IPR029070">
    <property type="entry name" value="Chitinase_insertion_sf"/>
</dbReference>